<feature type="region of interest" description="Disordered" evidence="1">
    <location>
        <begin position="583"/>
        <end position="610"/>
    </location>
</feature>
<evidence type="ECO:0000313" key="3">
    <source>
        <dbReference type="Proteomes" id="UP000091956"/>
    </source>
</evidence>
<sequence>MGMRSTCGNLSNPMMWIKMLSYWMTWEAASHIVFVCKQLLLDLQTEGEAIQEVLEVVIVALVTPVVVQEVVGLLDRATEGTELPLRKLPTYSDSRIHYQFSVGEEVADEAAIMAVLVQLTAILFMTTTPQKTTQRRPPQQRPVQRNSSPLLSLATPESFFPSAKRVENTQPQPTTTQPTKRQPATGQLPPKPPTTKQPASGQATARQPAVKSPVVKPPATKPPVTKTPATGQPTAGPVAPISKPNKPPHINSPAKVPKDIAPDNTRTIPSKDNDEDLIFCDLISLDNDGWVSTATSAEVIVEEPPSAYMQDMWTLEDSANAVFNIMVEVTMKGMAKERAVLVETIASGVVPDGRGMASSVYASDEPVTKESIKTYWETQGPSFRKGLENESICLILEGVAAEIVRRDAPTSSDLGQQDVSGSVSEYDQSNSDEAINQTEQAGTPGSVTGEPQGVSEPVENISGSPETAGDVKEPEITFVQYDASELLQLRSRALTVDKSAFPDEIRQFVVKDTNDTNVLLQKPKIIKVLGGLADSKWASPSKTNDENVAPSKTKAAPIKTNAAPLKTNTTPVKTNVASSKVNFDPSKASFVPSNTSRPSPTDSSASNFFSEKLLPTKATNGLADSKWADEPKTPDTYTPLDLVSAILSVTVPVRPKRPGLSDSMWADNPPSKGSLTRPSINKEVVDRMINPQLTHSSRDRRKKSIEIITEATKRRTAVLEKQAAEKEAAFANYPHY</sequence>
<gene>
    <name evidence="2" type="ORF">VE01_07024</name>
</gene>
<feature type="region of interest" description="Disordered" evidence="1">
    <location>
        <begin position="128"/>
        <end position="269"/>
    </location>
</feature>
<protein>
    <submittedName>
        <fullName evidence="2">Uncharacterized protein</fullName>
    </submittedName>
</protein>
<reference evidence="2 3" key="1">
    <citation type="submission" date="2016-03" db="EMBL/GenBank/DDBJ databases">
        <title>Comparative genomics of Pseudogymnoascus destructans, the fungus causing white-nose syndrome of bats.</title>
        <authorList>
            <person name="Palmer J.M."/>
            <person name="Drees K.P."/>
            <person name="Foster J.T."/>
            <person name="Lindner D.L."/>
        </authorList>
    </citation>
    <scope>NUCLEOTIDE SEQUENCE [LARGE SCALE GENOMIC DNA]</scope>
    <source>
        <strain evidence="2 3">UAMH 10579</strain>
    </source>
</reference>
<feature type="compositionally biased region" description="Low complexity" evidence="1">
    <location>
        <begin position="128"/>
        <end position="145"/>
    </location>
</feature>
<dbReference type="GeneID" id="28840410"/>
<feature type="compositionally biased region" description="Polar residues" evidence="1">
    <location>
        <begin position="409"/>
        <end position="446"/>
    </location>
</feature>
<dbReference type="STRING" id="342668.A0A1B8GEB0"/>
<dbReference type="Proteomes" id="UP000091956">
    <property type="component" value="Unassembled WGS sequence"/>
</dbReference>
<keyword evidence="3" id="KW-1185">Reference proteome</keyword>
<dbReference type="EMBL" id="KV460246">
    <property type="protein sequence ID" value="OBT94153.2"/>
    <property type="molecule type" value="Genomic_DNA"/>
</dbReference>
<feature type="region of interest" description="Disordered" evidence="1">
    <location>
        <begin position="536"/>
        <end position="570"/>
    </location>
</feature>
<feature type="compositionally biased region" description="Low complexity" evidence="1">
    <location>
        <begin position="169"/>
        <end position="188"/>
    </location>
</feature>
<proteinExistence type="predicted"/>
<dbReference type="AlphaFoldDB" id="A0A1B8GEB0"/>
<evidence type="ECO:0000313" key="2">
    <source>
        <dbReference type="EMBL" id="OBT94153.2"/>
    </source>
</evidence>
<name>A0A1B8GEB0_9PEZI</name>
<organism evidence="2 3">
    <name type="scientific">Pseudogymnoascus verrucosus</name>
    <dbReference type="NCBI Taxonomy" id="342668"/>
    <lineage>
        <taxon>Eukaryota</taxon>
        <taxon>Fungi</taxon>
        <taxon>Dikarya</taxon>
        <taxon>Ascomycota</taxon>
        <taxon>Pezizomycotina</taxon>
        <taxon>Leotiomycetes</taxon>
        <taxon>Thelebolales</taxon>
        <taxon>Thelebolaceae</taxon>
        <taxon>Pseudogymnoascus</taxon>
    </lineage>
</organism>
<accession>A0A1B8GEB0</accession>
<feature type="region of interest" description="Disordered" evidence="1">
    <location>
        <begin position="408"/>
        <end position="474"/>
    </location>
</feature>
<feature type="compositionally biased region" description="Polar residues" evidence="1">
    <location>
        <begin position="591"/>
        <end position="609"/>
    </location>
</feature>
<evidence type="ECO:0000256" key="1">
    <source>
        <dbReference type="SAM" id="MobiDB-lite"/>
    </source>
</evidence>
<dbReference type="RefSeq" id="XP_059319479.1">
    <property type="nucleotide sequence ID" value="XM_059463850.1"/>
</dbReference>
<reference evidence="3" key="2">
    <citation type="journal article" date="2018" name="Nat. Commun.">
        <title>Extreme sensitivity to ultraviolet light in the fungal pathogen causing white-nose syndrome of bats.</title>
        <authorList>
            <person name="Palmer J.M."/>
            <person name="Drees K.P."/>
            <person name="Foster J.T."/>
            <person name="Lindner D.L."/>
        </authorList>
    </citation>
    <scope>NUCLEOTIDE SEQUENCE [LARGE SCALE GENOMIC DNA]</scope>
    <source>
        <strain evidence="3">UAMH 10579</strain>
    </source>
</reference>